<dbReference type="Proteomes" id="UP000631114">
    <property type="component" value="Unassembled WGS sequence"/>
</dbReference>
<dbReference type="AlphaFoldDB" id="A0A835LS71"/>
<reference evidence="2 3" key="1">
    <citation type="submission" date="2020-10" db="EMBL/GenBank/DDBJ databases">
        <title>The Coptis chinensis genome and diversification of protoberbering-type alkaloids.</title>
        <authorList>
            <person name="Wang B."/>
            <person name="Shu S."/>
            <person name="Song C."/>
            <person name="Liu Y."/>
        </authorList>
    </citation>
    <scope>NUCLEOTIDE SEQUENCE [LARGE SCALE GENOMIC DNA]</scope>
    <source>
        <strain evidence="2">HL-2020</strain>
        <tissue evidence="2">Leaf</tissue>
    </source>
</reference>
<dbReference type="EMBL" id="JADFTS010000005">
    <property type="protein sequence ID" value="KAF9605575.1"/>
    <property type="molecule type" value="Genomic_DNA"/>
</dbReference>
<dbReference type="InterPro" id="IPR040256">
    <property type="entry name" value="At4g02000-like"/>
</dbReference>
<name>A0A835LS71_9MAGN</name>
<dbReference type="OrthoDB" id="1746909at2759"/>
<organism evidence="2 3">
    <name type="scientific">Coptis chinensis</name>
    <dbReference type="NCBI Taxonomy" id="261450"/>
    <lineage>
        <taxon>Eukaryota</taxon>
        <taxon>Viridiplantae</taxon>
        <taxon>Streptophyta</taxon>
        <taxon>Embryophyta</taxon>
        <taxon>Tracheophyta</taxon>
        <taxon>Spermatophyta</taxon>
        <taxon>Magnoliopsida</taxon>
        <taxon>Ranunculales</taxon>
        <taxon>Ranunculaceae</taxon>
        <taxon>Coptidoideae</taxon>
        <taxon>Coptis</taxon>
    </lineage>
</organism>
<gene>
    <name evidence="2" type="ORF">IFM89_017918</name>
</gene>
<feature type="domain" description="DUF4283" evidence="1">
    <location>
        <begin position="50"/>
        <end position="105"/>
    </location>
</feature>
<evidence type="ECO:0000259" key="1">
    <source>
        <dbReference type="Pfam" id="PF14111"/>
    </source>
</evidence>
<evidence type="ECO:0000313" key="2">
    <source>
        <dbReference type="EMBL" id="KAF9605575.1"/>
    </source>
</evidence>
<proteinExistence type="predicted"/>
<sequence>TYETLTSKAEKYGNLSSRVTFADKVRGEQPHQLNTAELPTPEVKGRIDFQKIKLEEVKKIAQAQWKPKGHWKIVPLGKGFFMIRLTCEEDLRNIWGGGPWKFGDQVKVPKLGQQHWDYEILMSIARELGNPVGVDKHILSKEYGYFAQVLVEIDLASPIPEKICVEEDASKSFLQEVVVGKLPKFCSHTAEL</sequence>
<evidence type="ECO:0000313" key="3">
    <source>
        <dbReference type="Proteomes" id="UP000631114"/>
    </source>
</evidence>
<keyword evidence="3" id="KW-1185">Reference proteome</keyword>
<dbReference type="PANTHER" id="PTHR31286">
    <property type="entry name" value="GLYCINE-RICH CELL WALL STRUCTURAL PROTEIN 1.8-LIKE"/>
    <property type="match status" value="1"/>
</dbReference>
<feature type="non-terminal residue" evidence="2">
    <location>
        <position position="1"/>
    </location>
</feature>
<comment type="caution">
    <text evidence="2">The sequence shown here is derived from an EMBL/GenBank/DDBJ whole genome shotgun (WGS) entry which is preliminary data.</text>
</comment>
<dbReference type="InterPro" id="IPR025558">
    <property type="entry name" value="DUF4283"/>
</dbReference>
<dbReference type="Pfam" id="PF14111">
    <property type="entry name" value="DUF4283"/>
    <property type="match status" value="1"/>
</dbReference>
<accession>A0A835LS71</accession>
<protein>
    <recommendedName>
        <fullName evidence="1">DUF4283 domain-containing protein</fullName>
    </recommendedName>
</protein>
<dbReference type="PANTHER" id="PTHR31286:SF60">
    <property type="entry name" value="PROTEIN, PUTATIVE-RELATED"/>
    <property type="match status" value="1"/>
</dbReference>